<dbReference type="InterPro" id="IPR055428">
    <property type="entry name" value="TRAPPC13_C"/>
</dbReference>
<dbReference type="PANTHER" id="PTHR13134">
    <property type="entry name" value="TRAFFICKING PROTEIN PARTICLE COMPLEX SUBUNIT 13"/>
    <property type="match status" value="1"/>
</dbReference>
<evidence type="ECO:0000256" key="2">
    <source>
        <dbReference type="SAM" id="SignalP"/>
    </source>
</evidence>
<evidence type="ECO:0000313" key="7">
    <source>
        <dbReference type="Proteomes" id="UP000078561"/>
    </source>
</evidence>
<name>A0A168PBB9_ABSGL</name>
<dbReference type="Pfam" id="PF23647">
    <property type="entry name" value="TRAPPC13_M"/>
    <property type="match status" value="1"/>
</dbReference>
<evidence type="ECO:0000256" key="1">
    <source>
        <dbReference type="ARBA" id="ARBA00010785"/>
    </source>
</evidence>
<accession>A0A168PBB9</accession>
<dbReference type="OMA" id="YLCVHNG"/>
<feature type="signal peptide" evidence="2">
    <location>
        <begin position="1"/>
        <end position="29"/>
    </location>
</feature>
<comment type="similarity">
    <text evidence="1">Belongs to the TRAPPC13 family.</text>
</comment>
<evidence type="ECO:0000259" key="4">
    <source>
        <dbReference type="Pfam" id="PF23643"/>
    </source>
</evidence>
<dbReference type="InterPro" id="IPR010378">
    <property type="entry name" value="TRAPPC13"/>
</dbReference>
<dbReference type="STRING" id="4829.A0A168PBB9"/>
<dbReference type="EMBL" id="LT553674">
    <property type="protein sequence ID" value="SAM02085.1"/>
    <property type="molecule type" value="Genomic_DNA"/>
</dbReference>
<feature type="domain" description="Trafficking protein particle complex subunit 13 C-terminal" evidence="4">
    <location>
        <begin position="373"/>
        <end position="468"/>
    </location>
</feature>
<reference evidence="6" key="1">
    <citation type="submission" date="2016-04" db="EMBL/GenBank/DDBJ databases">
        <authorList>
            <person name="Evans L.H."/>
            <person name="Alamgir A."/>
            <person name="Owens N."/>
            <person name="Weber N.D."/>
            <person name="Virtaneva K."/>
            <person name="Barbian K."/>
            <person name="Babar A."/>
            <person name="Rosenke K."/>
        </authorList>
    </citation>
    <scope>NUCLEOTIDE SEQUENCE [LARGE SCALE GENOMIC DNA]</scope>
    <source>
        <strain evidence="6">CBS 101.48</strain>
    </source>
</reference>
<dbReference type="PANTHER" id="PTHR13134:SF3">
    <property type="entry name" value="TRAFFICKING PROTEIN PARTICLE COMPLEX SUBUNIT 13"/>
    <property type="match status" value="1"/>
</dbReference>
<evidence type="ECO:0000259" key="5">
    <source>
        <dbReference type="Pfam" id="PF23647"/>
    </source>
</evidence>
<dbReference type="Pfam" id="PF06159">
    <property type="entry name" value="TRAPPC13_N"/>
    <property type="match status" value="1"/>
</dbReference>
<evidence type="ECO:0008006" key="8">
    <source>
        <dbReference type="Google" id="ProtNLM"/>
    </source>
</evidence>
<protein>
    <recommendedName>
        <fullName evidence="8">Trafficking protein particle complex subunit 13</fullName>
    </recommendedName>
</protein>
<proteinExistence type="inferred from homology"/>
<evidence type="ECO:0000259" key="3">
    <source>
        <dbReference type="Pfam" id="PF06159"/>
    </source>
</evidence>
<feature type="domain" description="Trafficking protein particle complex subunit 13 middle" evidence="5">
    <location>
        <begin position="224"/>
        <end position="348"/>
    </location>
</feature>
<dbReference type="InterPro" id="IPR055429">
    <property type="entry name" value="TRAPPC13_M"/>
</dbReference>
<gene>
    <name evidence="6" type="primary">ABSGL_07848.1 scaffold 9181</name>
</gene>
<dbReference type="GO" id="GO:1990072">
    <property type="term" value="C:TRAPPIII protein complex"/>
    <property type="evidence" value="ECO:0007669"/>
    <property type="project" value="TreeGrafter"/>
</dbReference>
<sequence>MADFEKLPSLDFFWRFQQALLFLLMTSHASSPRPAISSPPQDDSQTPHLLSLKVMRLTRPLLATHSPVYYEQQQEKSSPLVEGLEAIHISDLSASHPIQQGGPVNIRDFGLGQMLKLPSAFGNIYLGESFSTLISFNNETASDTVYDIGAKVELQTSSQRFSLYDTLTTPQKTMSPRASQDVTVAHEIKELGVHILVCSVHYVTPDGKKRHFRKFYKFQVSNPLAVKTKLNNLVDGRVFMEAQVQNVSAGPMYLERMKFEPSDYFDFEDMNQRQQQQEGDEGSVFGDAFIHPQDVRQYLYLLTPSTSSPQKDRIARTTNALGKLDIVWRSAMGDMGRLQTSQLTRKAPVLEDIEVQPIDATATSIINNVTTVDRIILENPFQLKLKVRNHSSQSMHLVLSANKTKMGSVLLSGLSSRMLGDLPPNASIETQLEFFPLTPGLQRVGGLKVVDTTTGYTKDVDHLCDVFVLSNPHEQLGVE</sequence>
<dbReference type="Proteomes" id="UP000078561">
    <property type="component" value="Unassembled WGS sequence"/>
</dbReference>
<dbReference type="InterPro" id="IPR055427">
    <property type="entry name" value="TRAPPC13_N"/>
</dbReference>
<keyword evidence="7" id="KW-1185">Reference proteome</keyword>
<dbReference type="OrthoDB" id="10250284at2759"/>
<organism evidence="6">
    <name type="scientific">Absidia glauca</name>
    <name type="common">Pin mould</name>
    <dbReference type="NCBI Taxonomy" id="4829"/>
    <lineage>
        <taxon>Eukaryota</taxon>
        <taxon>Fungi</taxon>
        <taxon>Fungi incertae sedis</taxon>
        <taxon>Mucoromycota</taxon>
        <taxon>Mucoromycotina</taxon>
        <taxon>Mucoromycetes</taxon>
        <taxon>Mucorales</taxon>
        <taxon>Cunninghamellaceae</taxon>
        <taxon>Absidia</taxon>
    </lineage>
</organism>
<dbReference type="InParanoid" id="A0A168PBB9"/>
<feature type="chain" id="PRO_5007899615" description="Trafficking protein particle complex subunit 13" evidence="2">
    <location>
        <begin position="30"/>
        <end position="479"/>
    </location>
</feature>
<feature type="domain" description="Trafficking protein particle complex subunit 13 N-terminal" evidence="3">
    <location>
        <begin position="48"/>
        <end position="220"/>
    </location>
</feature>
<dbReference type="AlphaFoldDB" id="A0A168PBB9"/>
<keyword evidence="2" id="KW-0732">Signal</keyword>
<evidence type="ECO:0000313" key="6">
    <source>
        <dbReference type="EMBL" id="SAM02085.1"/>
    </source>
</evidence>
<dbReference type="Pfam" id="PF23643">
    <property type="entry name" value="TRAPPC13_C"/>
    <property type="match status" value="1"/>
</dbReference>